<dbReference type="Gene3D" id="2.40.10.220">
    <property type="entry name" value="predicted glycosyltransferase like domains"/>
    <property type="match status" value="1"/>
</dbReference>
<dbReference type="Pfam" id="PF07238">
    <property type="entry name" value="PilZ"/>
    <property type="match status" value="1"/>
</dbReference>
<accession>A0A2U1AIT1</accession>
<feature type="domain" description="PilZ" evidence="4">
    <location>
        <begin position="195"/>
        <end position="302"/>
    </location>
</feature>
<dbReference type="SUPFAM" id="SSF141371">
    <property type="entry name" value="PilZ domain-like"/>
    <property type="match status" value="1"/>
</dbReference>
<dbReference type="Proteomes" id="UP000533533">
    <property type="component" value="Unassembled WGS sequence"/>
</dbReference>
<dbReference type="EMBL" id="JACHVZ010000005">
    <property type="protein sequence ID" value="MBB2927624.1"/>
    <property type="molecule type" value="Genomic_DNA"/>
</dbReference>
<dbReference type="InterPro" id="IPR009875">
    <property type="entry name" value="PilZ_domain"/>
</dbReference>
<name>A0A2U1AIT1_9BURK</name>
<comment type="caution">
    <text evidence="7">The sequence shown here is derived from an EMBL/GenBank/DDBJ whole genome shotgun (WGS) entry which is preliminary data.</text>
</comment>
<keyword evidence="3" id="KW-0975">Bacterial flagellum</keyword>
<dbReference type="InterPro" id="IPR012349">
    <property type="entry name" value="Split_barrel_FMN-bd"/>
</dbReference>
<evidence type="ECO:0000313" key="9">
    <source>
        <dbReference type="Proteomes" id="UP000533533"/>
    </source>
</evidence>
<dbReference type="EMBL" id="QJSQ01000006">
    <property type="protein sequence ID" value="PYE24210.1"/>
    <property type="molecule type" value="Genomic_DNA"/>
</dbReference>
<dbReference type="OrthoDB" id="8956452at2"/>
<feature type="domain" description="Type III secretion system flagellar brake protein YcgR PilZN" evidence="5">
    <location>
        <begin position="103"/>
        <end position="186"/>
    </location>
</feature>
<evidence type="ECO:0000256" key="1">
    <source>
        <dbReference type="ARBA" id="ARBA00022636"/>
    </source>
</evidence>
<dbReference type="RefSeq" id="WP_110383744.1">
    <property type="nucleotide sequence ID" value="NZ_JACHVZ010000005.1"/>
</dbReference>
<dbReference type="Gene3D" id="2.30.110.10">
    <property type="entry name" value="Electron Transport, Fmn-binding Protein, Chain A"/>
    <property type="match status" value="1"/>
</dbReference>
<evidence type="ECO:0000259" key="5">
    <source>
        <dbReference type="Pfam" id="PF12945"/>
    </source>
</evidence>
<evidence type="ECO:0000313" key="6">
    <source>
        <dbReference type="EMBL" id="MBB2927624.1"/>
    </source>
</evidence>
<dbReference type="InterPro" id="IPR009926">
    <property type="entry name" value="T3SS_YcgR_PilZN"/>
</dbReference>
<dbReference type="Pfam" id="PF12945">
    <property type="entry name" value="PilZNR"/>
    <property type="match status" value="1"/>
</dbReference>
<evidence type="ECO:0000313" key="8">
    <source>
        <dbReference type="Proteomes" id="UP000247772"/>
    </source>
</evidence>
<dbReference type="GO" id="GO:0035438">
    <property type="term" value="F:cyclic-di-GMP binding"/>
    <property type="evidence" value="ECO:0007669"/>
    <property type="project" value="InterPro"/>
</dbReference>
<protein>
    <submittedName>
        <fullName evidence="7">PilZ domain-containing protein</fullName>
    </submittedName>
</protein>
<evidence type="ECO:0000256" key="3">
    <source>
        <dbReference type="ARBA" id="ARBA00023143"/>
    </source>
</evidence>
<dbReference type="Proteomes" id="UP000247772">
    <property type="component" value="Unassembled WGS sequence"/>
</dbReference>
<sequence length="316" mass="34220">MHLHEPGSGNASKTLERLADPGQLPLETPLPLAVFHHDGTMLLPQGGVLNSEQREFLFAHFQPYRNTAEEASLAGTQDGLADRGDRSDRGKALLKLDDMNLAIGALLGIRSQAGTGREMLPCRLIGFRPGGAMFVTPPAASKPAWEPFQGEQVEIVAIATQAVFWLVCTVEAVCTHPFRYLVLSEPGTIRRLRERRAVRVRTQLAVRYGVDLTGSQLDRLGIGCDISVLGMSLAAGRKIGEVGERICVVFPIEAGNVGATFQAVAVIRNLRADTPQAGLTLHGLEFDPLSPESQVALKTFVFDRQDAVSYWAGMPT</sequence>
<proteinExistence type="predicted"/>
<reference evidence="7 8" key="1">
    <citation type="submission" date="2018-06" db="EMBL/GenBank/DDBJ databases">
        <title>Genomic Encyclopedia of Type Strains, Phase IV (KMG-V): Genome sequencing to study the core and pangenomes of soil and plant-associated prokaryotes.</title>
        <authorList>
            <person name="Whitman W."/>
        </authorList>
    </citation>
    <scope>NUCLEOTIDE SEQUENCE [LARGE SCALE GENOMIC DNA]</scope>
    <source>
        <strain evidence="7 8">SRCL-318</strain>
        <strain evidence="6 9">SRMrh-85</strain>
    </source>
</reference>
<keyword evidence="9" id="KW-1185">Reference proteome</keyword>
<evidence type="ECO:0000313" key="7">
    <source>
        <dbReference type="EMBL" id="PYE24210.1"/>
    </source>
</evidence>
<organism evidence="7 8">
    <name type="scientific">Paraburkholderia silvatlantica</name>
    <dbReference type="NCBI Taxonomy" id="321895"/>
    <lineage>
        <taxon>Bacteria</taxon>
        <taxon>Pseudomonadati</taxon>
        <taxon>Pseudomonadota</taxon>
        <taxon>Betaproteobacteria</taxon>
        <taxon>Burkholderiales</taxon>
        <taxon>Burkholderiaceae</taxon>
        <taxon>Paraburkholderia</taxon>
    </lineage>
</organism>
<evidence type="ECO:0000259" key="4">
    <source>
        <dbReference type="Pfam" id="PF07238"/>
    </source>
</evidence>
<gene>
    <name evidence="7" type="ORF">C7410_10639</name>
    <name evidence="6" type="ORF">FHX59_002044</name>
</gene>
<keyword evidence="1" id="KW-0973">c-di-GMP</keyword>
<evidence type="ECO:0000256" key="2">
    <source>
        <dbReference type="ARBA" id="ARBA00022741"/>
    </source>
</evidence>
<dbReference type="AlphaFoldDB" id="A0A2U1AIT1"/>
<keyword evidence="2" id="KW-0547">Nucleotide-binding</keyword>